<comment type="caution">
    <text evidence="1">The sequence shown here is derived from an EMBL/GenBank/DDBJ whole genome shotgun (WGS) entry which is preliminary data.</text>
</comment>
<evidence type="ECO:0000313" key="2">
    <source>
        <dbReference type="Proteomes" id="UP001163324"/>
    </source>
</evidence>
<reference evidence="1" key="1">
    <citation type="submission" date="2022-10" db="EMBL/GenBank/DDBJ databases">
        <title>Complete Genome of Trichothecium roseum strain YXFP-22015, a Plant Pathogen Isolated from Citrus.</title>
        <authorList>
            <person name="Wang Y."/>
            <person name="Zhu L."/>
        </authorList>
    </citation>
    <scope>NUCLEOTIDE SEQUENCE</scope>
    <source>
        <strain evidence="1">YXFP-22015</strain>
    </source>
</reference>
<dbReference type="EMBL" id="CM047940">
    <property type="protein sequence ID" value="KAI9904419.1"/>
    <property type="molecule type" value="Genomic_DNA"/>
</dbReference>
<organism evidence="1 2">
    <name type="scientific">Trichothecium roseum</name>
    <dbReference type="NCBI Taxonomy" id="47278"/>
    <lineage>
        <taxon>Eukaryota</taxon>
        <taxon>Fungi</taxon>
        <taxon>Dikarya</taxon>
        <taxon>Ascomycota</taxon>
        <taxon>Pezizomycotina</taxon>
        <taxon>Sordariomycetes</taxon>
        <taxon>Hypocreomycetidae</taxon>
        <taxon>Hypocreales</taxon>
        <taxon>Hypocreales incertae sedis</taxon>
        <taxon>Trichothecium</taxon>
    </lineage>
</organism>
<name>A0ACC0VDD9_9HYPO</name>
<proteinExistence type="predicted"/>
<dbReference type="Proteomes" id="UP001163324">
    <property type="component" value="Chromosome 1"/>
</dbReference>
<evidence type="ECO:0000313" key="1">
    <source>
        <dbReference type="EMBL" id="KAI9904419.1"/>
    </source>
</evidence>
<gene>
    <name evidence="1" type="ORF">N3K66_000948</name>
</gene>
<sequence>MICTCQQILELRDSKSWTNSPALPHFVFYTLSATEYPYVQPYAGAQSSPGLDTLAQVASTAQAHQPERLRRAKPQRSCNRCRSKKIRCDRNMPCRNCRRLPPGICAYPADGRKKRQPAQKPQEPDDIKNVFNRVEKLERILRDMARARGSKVAQQTQKNTSAKAESRNGYIFKMSSSAPRSFDDRLIEDDSWEFVLSEIGTLKSVITNMQTSNAAAADAALTTGKPLLFFEGIDNISRDDLVKSLPPKDVTDRLVNIFTRLSDYPALPIHLPTFIRAYHMFWQNPGVASYQWLSILFSALTLALQFVLHSGSSFPGVPFVASACHKFAAKAADCLKKSDYAMPSDLTVEAMVAKRAGYHRDPCHYDLSIFESELRRRVWSYLAQLDVIFSSYLGLPRNINPSARIDVRLPAAVEESDLHPTMASLPPSDLRGRVCPMAFLNHRAKLAGLLGDITDYTASHDPPGKDAVLDFTRSLADLADECPSWLRARPFDAFGMPDYHSQSAANFNRAIELDTLHQRALIILHRRYLASPGLAAQAEAVDARHTCIIAATKVLQHHEVVSRVVFEIDGLRAHNWRAMSLISHDALLSAMVVCIGIDHALKYGLTPPAQDVVDAPSLADHIRLLEASLHILSDKANMTPGFERAVDAIHAMLSRVYAQQRAAGYPIAPVGFDPRGEAAPLQYEQPAIRQVLGEEAVSGATQTETAASQMAATLRDMIEVLTTGLAWDEWASDDVPDTSSPVATSTAQAHADSYSSSSTPSPPWRSQPVSAAGSMRREPWGDNRFAPRSITQNPGPFPDGYPATSQGQVLVQGESSCEGTQGLG</sequence>
<keyword evidence="2" id="KW-1185">Reference proteome</keyword>
<protein>
    <submittedName>
        <fullName evidence="1">Uncharacterized protein</fullName>
    </submittedName>
</protein>
<accession>A0ACC0VDD9</accession>